<sequence length="498" mass="56401">MTYRAPDMQEILSLIFEAADQAVLARAAQCCKAFSNPALDVLWRDLPTPEPLRKLLPVRFDRHGGLPNDVFVRDDQCVRFTEYARRVQYIRTTSNLYLLRLSRGSPWNFSFIFQIAHLLPGHMSFPKLRNLTLEEHGRCDVSLNIIIPPTLRDLTLIRLNPMAPGRSPLQVAVCQAPLLQSLTIAGEMPWIYVPYIARFKYLTAIFLQDMRLDGNPEDVNRVYHDLIRDLSHRRLAILVLPLDLTYDAIPRDVTSLHLKELRTSNIPSIIRAFLDVLAPGKLATFRCRDPSLVARNEWRTCFDSVRQRCGSSLRTLNVKIQTADDGLSAMETIQPLLEIHGLEHVTLLMFPTASSDEVKAMASAWPYLTSFRLGNEWGHEGRTSCPLQGLVDLCYSCPRLITLVMRISDDLSDMDLDSLPALSHGLQSLTLHVPDDTNHVLLARVLDKLFPSLQTLTVHPGEQQLRQAPPAVSAFEDVLQMLKAFQAIRDECRSGILR</sequence>
<evidence type="ECO:0008006" key="3">
    <source>
        <dbReference type="Google" id="ProtNLM"/>
    </source>
</evidence>
<keyword evidence="2" id="KW-1185">Reference proteome</keyword>
<proteinExistence type="predicted"/>
<reference evidence="1 2" key="1">
    <citation type="submission" date="2014-04" db="EMBL/GenBank/DDBJ databases">
        <authorList>
            <consortium name="DOE Joint Genome Institute"/>
            <person name="Kuo A."/>
            <person name="Tarkka M."/>
            <person name="Buscot F."/>
            <person name="Kohler A."/>
            <person name="Nagy L.G."/>
            <person name="Floudas D."/>
            <person name="Copeland A."/>
            <person name="Barry K.W."/>
            <person name="Cichocki N."/>
            <person name="Veneault-Fourrey C."/>
            <person name="LaButti K."/>
            <person name="Lindquist E.A."/>
            <person name="Lipzen A."/>
            <person name="Lundell T."/>
            <person name="Morin E."/>
            <person name="Murat C."/>
            <person name="Sun H."/>
            <person name="Tunlid A."/>
            <person name="Henrissat B."/>
            <person name="Grigoriev I.V."/>
            <person name="Hibbett D.S."/>
            <person name="Martin F."/>
            <person name="Nordberg H.P."/>
            <person name="Cantor M.N."/>
            <person name="Hua S.X."/>
        </authorList>
    </citation>
    <scope>NUCLEOTIDE SEQUENCE [LARGE SCALE GENOMIC DNA]</scope>
    <source>
        <strain evidence="1 2">F 1598</strain>
    </source>
</reference>
<dbReference type="HOGENOM" id="CLU_021164_3_1_1"/>
<protein>
    <recommendedName>
        <fullName evidence="3">F-box domain-containing protein</fullName>
    </recommendedName>
</protein>
<organism evidence="1 2">
    <name type="scientific">Piloderma croceum (strain F 1598)</name>
    <dbReference type="NCBI Taxonomy" id="765440"/>
    <lineage>
        <taxon>Eukaryota</taxon>
        <taxon>Fungi</taxon>
        <taxon>Dikarya</taxon>
        <taxon>Basidiomycota</taxon>
        <taxon>Agaricomycotina</taxon>
        <taxon>Agaricomycetes</taxon>
        <taxon>Agaricomycetidae</taxon>
        <taxon>Atheliales</taxon>
        <taxon>Atheliaceae</taxon>
        <taxon>Piloderma</taxon>
    </lineage>
</organism>
<reference evidence="2" key="2">
    <citation type="submission" date="2015-01" db="EMBL/GenBank/DDBJ databases">
        <title>Evolutionary Origins and Diversification of the Mycorrhizal Mutualists.</title>
        <authorList>
            <consortium name="DOE Joint Genome Institute"/>
            <consortium name="Mycorrhizal Genomics Consortium"/>
            <person name="Kohler A."/>
            <person name="Kuo A."/>
            <person name="Nagy L.G."/>
            <person name="Floudas D."/>
            <person name="Copeland A."/>
            <person name="Barry K.W."/>
            <person name="Cichocki N."/>
            <person name="Veneault-Fourrey C."/>
            <person name="LaButti K."/>
            <person name="Lindquist E.A."/>
            <person name="Lipzen A."/>
            <person name="Lundell T."/>
            <person name="Morin E."/>
            <person name="Murat C."/>
            <person name="Riley R."/>
            <person name="Ohm R."/>
            <person name="Sun H."/>
            <person name="Tunlid A."/>
            <person name="Henrissat B."/>
            <person name="Grigoriev I.V."/>
            <person name="Hibbett D.S."/>
            <person name="Martin F."/>
        </authorList>
    </citation>
    <scope>NUCLEOTIDE SEQUENCE [LARGE SCALE GENOMIC DNA]</scope>
    <source>
        <strain evidence="2">F 1598</strain>
    </source>
</reference>
<accession>A0A0C3C7I8</accession>
<dbReference type="Gene3D" id="3.80.10.10">
    <property type="entry name" value="Ribonuclease Inhibitor"/>
    <property type="match status" value="1"/>
</dbReference>
<dbReference type="EMBL" id="KN832984">
    <property type="protein sequence ID" value="KIM85617.1"/>
    <property type="molecule type" value="Genomic_DNA"/>
</dbReference>
<dbReference type="InParanoid" id="A0A0C3C7I8"/>
<dbReference type="SUPFAM" id="SSF52047">
    <property type="entry name" value="RNI-like"/>
    <property type="match status" value="1"/>
</dbReference>
<dbReference type="OrthoDB" id="3222238at2759"/>
<name>A0A0C3C7I8_PILCF</name>
<evidence type="ECO:0000313" key="2">
    <source>
        <dbReference type="Proteomes" id="UP000054166"/>
    </source>
</evidence>
<dbReference type="Proteomes" id="UP000054166">
    <property type="component" value="Unassembled WGS sequence"/>
</dbReference>
<dbReference type="AlphaFoldDB" id="A0A0C3C7I8"/>
<dbReference type="STRING" id="765440.A0A0C3C7I8"/>
<evidence type="ECO:0000313" key="1">
    <source>
        <dbReference type="EMBL" id="KIM85617.1"/>
    </source>
</evidence>
<dbReference type="InterPro" id="IPR032675">
    <property type="entry name" value="LRR_dom_sf"/>
</dbReference>
<gene>
    <name evidence="1" type="ORF">PILCRDRAFT_5294</name>
</gene>